<keyword evidence="2" id="KW-1185">Reference proteome</keyword>
<reference evidence="1 2" key="1">
    <citation type="submission" date="2016-07" db="EMBL/GenBank/DDBJ databases">
        <title>Genome analysis of Sphingobacterium siyangense T12B17.</title>
        <authorList>
            <person name="Xu D."/>
            <person name="Su Y."/>
            <person name="Zheng S."/>
        </authorList>
    </citation>
    <scope>NUCLEOTIDE SEQUENCE [LARGE SCALE GENOMIC DNA]</scope>
    <source>
        <strain evidence="1 2">T12B17</strain>
    </source>
</reference>
<evidence type="ECO:0000313" key="2">
    <source>
        <dbReference type="Proteomes" id="UP000286402"/>
    </source>
</evidence>
<accession>A0A420FI43</accession>
<dbReference type="Pfam" id="PF14462">
    <property type="entry name" value="Prok-E2_E"/>
    <property type="match status" value="1"/>
</dbReference>
<evidence type="ECO:0008006" key="3">
    <source>
        <dbReference type="Google" id="ProtNLM"/>
    </source>
</evidence>
<dbReference type="AlphaFoldDB" id="A0A420FI43"/>
<comment type="caution">
    <text evidence="1">The sequence shown here is derived from an EMBL/GenBank/DDBJ whole genome shotgun (WGS) entry which is preliminary data.</text>
</comment>
<dbReference type="Proteomes" id="UP000286402">
    <property type="component" value="Unassembled WGS sequence"/>
</dbReference>
<sequence>MLQPKEQTEGKGVRKEFILPEEDREALDQLGLGWETIVSGSHWVIINDYPIPDGYNVDKADVALLISPSYPADEIDMAYFYPHLSKLNSTRAIGALAYQSIDGKVFQRWSRHRKPGEWTLGVDSIITHLTLVDNWLLNELKK</sequence>
<name>A0A420FI43_9SPHI</name>
<dbReference type="InterPro" id="IPR025701">
    <property type="entry name" value="UBQ-conjugat_E2_E"/>
</dbReference>
<dbReference type="EMBL" id="MCAQ01000027">
    <property type="protein sequence ID" value="RKF32592.1"/>
    <property type="molecule type" value="Genomic_DNA"/>
</dbReference>
<proteinExistence type="predicted"/>
<protein>
    <recommendedName>
        <fullName evidence="3">E2/UBC family protein E</fullName>
    </recommendedName>
</protein>
<gene>
    <name evidence="1" type="ORF">BCY89_13925</name>
</gene>
<evidence type="ECO:0000313" key="1">
    <source>
        <dbReference type="EMBL" id="RKF32592.1"/>
    </source>
</evidence>
<organism evidence="1 2">
    <name type="scientific">Sphingobacterium siyangense</name>
    <dbReference type="NCBI Taxonomy" id="459529"/>
    <lineage>
        <taxon>Bacteria</taxon>
        <taxon>Pseudomonadati</taxon>
        <taxon>Bacteroidota</taxon>
        <taxon>Sphingobacteriia</taxon>
        <taxon>Sphingobacteriales</taxon>
        <taxon>Sphingobacteriaceae</taxon>
        <taxon>Sphingobacterium</taxon>
    </lineage>
</organism>